<evidence type="ECO:0000259" key="8">
    <source>
        <dbReference type="PROSITE" id="PS50059"/>
    </source>
</evidence>
<dbReference type="PROSITE" id="PS50059">
    <property type="entry name" value="FKBP_PPIASE"/>
    <property type="match status" value="1"/>
</dbReference>
<dbReference type="EC" id="5.2.1.8" evidence="2 6"/>
<reference evidence="9 10" key="1">
    <citation type="submission" date="2017-04" db="EMBL/GenBank/DDBJ databases">
        <authorList>
            <person name="Afonso C.L."/>
            <person name="Miller P.J."/>
            <person name="Scott M.A."/>
            <person name="Spackman E."/>
            <person name="Goraichik I."/>
            <person name="Dimitrov K.M."/>
            <person name="Suarez D.L."/>
            <person name="Swayne D.E."/>
        </authorList>
    </citation>
    <scope>NUCLEOTIDE SEQUENCE [LARGE SCALE GENOMIC DNA]</scope>
</reference>
<keyword evidence="3 6" id="KW-0697">Rotamase</keyword>
<dbReference type="PANTHER" id="PTHR45779:SF7">
    <property type="entry name" value="PEPTIDYLPROLYL ISOMERASE"/>
    <property type="match status" value="1"/>
</dbReference>
<evidence type="ECO:0000256" key="4">
    <source>
        <dbReference type="ARBA" id="ARBA00023235"/>
    </source>
</evidence>
<evidence type="ECO:0000256" key="5">
    <source>
        <dbReference type="ARBA" id="ARBA00024206"/>
    </source>
</evidence>
<dbReference type="FunFam" id="3.10.50.40:FF:000006">
    <property type="entry name" value="Peptidyl-prolyl cis-trans isomerase"/>
    <property type="match status" value="1"/>
</dbReference>
<dbReference type="InterPro" id="IPR044609">
    <property type="entry name" value="FKBP2/11"/>
</dbReference>
<dbReference type="GO" id="GO:0003755">
    <property type="term" value="F:peptidyl-prolyl cis-trans isomerase activity"/>
    <property type="evidence" value="ECO:0007669"/>
    <property type="project" value="UniProtKB-KW"/>
</dbReference>
<feature type="domain" description="PPIase FKBP-type" evidence="8">
    <location>
        <begin position="43"/>
        <end position="132"/>
    </location>
</feature>
<gene>
    <name evidence="9" type="ORF">KASA_0K00385G</name>
</gene>
<dbReference type="InterPro" id="IPR046357">
    <property type="entry name" value="PPIase_dom_sf"/>
</dbReference>
<dbReference type="Pfam" id="PF00254">
    <property type="entry name" value="FKBP_C"/>
    <property type="match status" value="1"/>
</dbReference>
<proteinExistence type="inferred from homology"/>
<protein>
    <recommendedName>
        <fullName evidence="2 6">peptidylprolyl isomerase</fullName>
        <ecNumber evidence="2 6">5.2.1.8</ecNumber>
    </recommendedName>
</protein>
<dbReference type="Proteomes" id="UP000196158">
    <property type="component" value="Unassembled WGS sequence"/>
</dbReference>
<dbReference type="GO" id="GO:0005783">
    <property type="term" value="C:endoplasmic reticulum"/>
    <property type="evidence" value="ECO:0007669"/>
    <property type="project" value="TreeGrafter"/>
</dbReference>
<dbReference type="OrthoDB" id="1902587at2759"/>
<feature type="signal peptide" evidence="7">
    <location>
        <begin position="1"/>
        <end position="17"/>
    </location>
</feature>
<evidence type="ECO:0000256" key="3">
    <source>
        <dbReference type="ARBA" id="ARBA00023110"/>
    </source>
</evidence>
<dbReference type="STRING" id="1789683.A0A1X7R6W8"/>
<accession>A0A1X7R6W8</accession>
<keyword evidence="7" id="KW-0732">Signal</keyword>
<organism evidence="9 10">
    <name type="scientific">Maudiozyma saulgeensis</name>
    <dbReference type="NCBI Taxonomy" id="1789683"/>
    <lineage>
        <taxon>Eukaryota</taxon>
        <taxon>Fungi</taxon>
        <taxon>Dikarya</taxon>
        <taxon>Ascomycota</taxon>
        <taxon>Saccharomycotina</taxon>
        <taxon>Saccharomycetes</taxon>
        <taxon>Saccharomycetales</taxon>
        <taxon>Saccharomycetaceae</taxon>
        <taxon>Maudiozyma</taxon>
    </lineage>
</organism>
<feature type="chain" id="PRO_5013208373" description="peptidylprolyl isomerase" evidence="7">
    <location>
        <begin position="18"/>
        <end position="134"/>
    </location>
</feature>
<dbReference type="SUPFAM" id="SSF54534">
    <property type="entry name" value="FKBP-like"/>
    <property type="match status" value="1"/>
</dbReference>
<name>A0A1X7R6W8_9SACH</name>
<dbReference type="EMBL" id="FXLY01000008">
    <property type="protein sequence ID" value="SMN21397.1"/>
    <property type="molecule type" value="Genomic_DNA"/>
</dbReference>
<evidence type="ECO:0000256" key="2">
    <source>
        <dbReference type="ARBA" id="ARBA00013194"/>
    </source>
</evidence>
<dbReference type="AlphaFoldDB" id="A0A1X7R6W8"/>
<keyword evidence="4 6" id="KW-0413">Isomerase</keyword>
<comment type="similarity">
    <text evidence="5">Belongs to the FKBP-type PPIase family. FKBP2 subfamily.</text>
</comment>
<evidence type="ECO:0000313" key="10">
    <source>
        <dbReference type="Proteomes" id="UP000196158"/>
    </source>
</evidence>
<dbReference type="InterPro" id="IPR001179">
    <property type="entry name" value="PPIase_FKBP_dom"/>
</dbReference>
<comment type="catalytic activity">
    <reaction evidence="1 6">
        <text>[protein]-peptidylproline (omega=180) = [protein]-peptidylproline (omega=0)</text>
        <dbReference type="Rhea" id="RHEA:16237"/>
        <dbReference type="Rhea" id="RHEA-COMP:10747"/>
        <dbReference type="Rhea" id="RHEA-COMP:10748"/>
        <dbReference type="ChEBI" id="CHEBI:83833"/>
        <dbReference type="ChEBI" id="CHEBI:83834"/>
        <dbReference type="EC" id="5.2.1.8"/>
    </reaction>
</comment>
<evidence type="ECO:0000256" key="7">
    <source>
        <dbReference type="SAM" id="SignalP"/>
    </source>
</evidence>
<keyword evidence="10" id="KW-1185">Reference proteome</keyword>
<dbReference type="PANTHER" id="PTHR45779">
    <property type="entry name" value="PEPTIDYLPROLYL ISOMERASE"/>
    <property type="match status" value="1"/>
</dbReference>
<evidence type="ECO:0000256" key="1">
    <source>
        <dbReference type="ARBA" id="ARBA00000971"/>
    </source>
</evidence>
<evidence type="ECO:0000256" key="6">
    <source>
        <dbReference type="PROSITE-ProRule" id="PRU00277"/>
    </source>
</evidence>
<evidence type="ECO:0000313" key="9">
    <source>
        <dbReference type="EMBL" id="SMN21397.1"/>
    </source>
</evidence>
<sequence>MKLTNLLFATFASCVMAGDLTELEIDITKKIPVADCKIKAVSGDSVSVHYVGKFLSNDEVFDSSYDRNSPITFKLGAGQVIKGWDQGILGMCVGEERTIRIPSDLAYGARGVPGVIPADADMVFDVKLVDAVNK</sequence>
<dbReference type="Gene3D" id="3.10.50.40">
    <property type="match status" value="1"/>
</dbReference>